<dbReference type="PANTHER" id="PTHR43566">
    <property type="entry name" value="CONSERVED PROTEIN"/>
    <property type="match status" value="1"/>
</dbReference>
<gene>
    <name evidence="3" type="ORF">IAB59_03815</name>
</gene>
<evidence type="ECO:0000259" key="2">
    <source>
        <dbReference type="Pfam" id="PF13635"/>
    </source>
</evidence>
<keyword evidence="3" id="KW-0067">ATP-binding</keyword>
<comment type="caution">
    <text evidence="3">The sequence shown here is derived from an EMBL/GenBank/DDBJ whole genome shotgun (WGS) entry which is preliminary data.</text>
</comment>
<keyword evidence="3" id="KW-0547">Nucleotide-binding</keyword>
<accession>A0A9D1GC46</accession>
<dbReference type="InterPro" id="IPR011335">
    <property type="entry name" value="Restrct_endonuc-II-like"/>
</dbReference>
<dbReference type="InterPro" id="IPR041682">
    <property type="entry name" value="AAA_14"/>
</dbReference>
<dbReference type="Pfam" id="PF13173">
    <property type="entry name" value="AAA_14"/>
    <property type="match status" value="1"/>
</dbReference>
<dbReference type="SUPFAM" id="SSF52540">
    <property type="entry name" value="P-loop containing nucleoside triphosphate hydrolases"/>
    <property type="match status" value="1"/>
</dbReference>
<reference evidence="3" key="2">
    <citation type="journal article" date="2021" name="PeerJ">
        <title>Extensive microbial diversity within the chicken gut microbiome revealed by metagenomics and culture.</title>
        <authorList>
            <person name="Gilroy R."/>
            <person name="Ravi A."/>
            <person name="Getino M."/>
            <person name="Pursley I."/>
            <person name="Horton D.L."/>
            <person name="Alikhan N.F."/>
            <person name="Baker D."/>
            <person name="Gharbi K."/>
            <person name="Hall N."/>
            <person name="Watson M."/>
            <person name="Adriaenssens E.M."/>
            <person name="Foster-Nyarko E."/>
            <person name="Jarju S."/>
            <person name="Secka A."/>
            <person name="Antonio M."/>
            <person name="Oren A."/>
            <person name="Chaudhuri R.R."/>
            <person name="La Ragione R."/>
            <person name="Hildebrand F."/>
            <person name="Pallen M.J."/>
        </authorList>
    </citation>
    <scope>NUCLEOTIDE SEQUENCE</scope>
    <source>
        <strain evidence="3">CHK195-26880</strain>
    </source>
</reference>
<organism evidence="3 4">
    <name type="scientific">Candidatus Onthousia faecipullorum</name>
    <dbReference type="NCBI Taxonomy" id="2840887"/>
    <lineage>
        <taxon>Bacteria</taxon>
        <taxon>Bacillati</taxon>
        <taxon>Bacillota</taxon>
        <taxon>Bacilli</taxon>
        <taxon>Candidatus Onthousia</taxon>
    </lineage>
</organism>
<dbReference type="Proteomes" id="UP000886833">
    <property type="component" value="Unassembled WGS sequence"/>
</dbReference>
<dbReference type="GO" id="GO:0005524">
    <property type="term" value="F:ATP binding"/>
    <property type="evidence" value="ECO:0007669"/>
    <property type="project" value="UniProtKB-KW"/>
</dbReference>
<dbReference type="EMBL" id="DVKQ01000049">
    <property type="protein sequence ID" value="HIT37589.1"/>
    <property type="molecule type" value="Genomic_DNA"/>
</dbReference>
<dbReference type="AlphaFoldDB" id="A0A9D1GC46"/>
<dbReference type="PANTHER" id="PTHR43566:SF2">
    <property type="entry name" value="DUF4143 DOMAIN-CONTAINING PROTEIN"/>
    <property type="match status" value="1"/>
</dbReference>
<feature type="domain" description="AAA" evidence="1">
    <location>
        <begin position="19"/>
        <end position="149"/>
    </location>
</feature>
<evidence type="ECO:0000313" key="4">
    <source>
        <dbReference type="Proteomes" id="UP000886833"/>
    </source>
</evidence>
<dbReference type="InterPro" id="IPR025420">
    <property type="entry name" value="DUF4143"/>
</dbReference>
<evidence type="ECO:0000259" key="1">
    <source>
        <dbReference type="Pfam" id="PF13173"/>
    </source>
</evidence>
<dbReference type="Pfam" id="PF13635">
    <property type="entry name" value="DUF4143"/>
    <property type="match status" value="1"/>
</dbReference>
<dbReference type="Gene3D" id="3.40.50.300">
    <property type="entry name" value="P-loop containing nucleotide triphosphate hydrolases"/>
    <property type="match status" value="1"/>
</dbReference>
<evidence type="ECO:0000313" key="3">
    <source>
        <dbReference type="EMBL" id="HIT37589.1"/>
    </source>
</evidence>
<proteinExistence type="predicted"/>
<name>A0A9D1GC46_9FIRM</name>
<feature type="domain" description="DUF4143" evidence="2">
    <location>
        <begin position="211"/>
        <end position="372"/>
    </location>
</feature>
<sequence length="420" mass="48399">MKYINRTLEKTLSNYIGKYPVIMITGPRQVGKTTLLNYLASISKQKINFISLDDMIVRAQANEDPELFLRTHETPLVIDEFQYALNLLSYIKMNVDEARKNAMFNNGKEVGTLYYLTGSQIFQTMKNVSESLSGRVGVFDLFAFSNREINGFKEEQFIPDINLLKKKEPLKRLTVNKIFENILRGSYPDVRLDKEMIVEHYYSSYIRTYIERDVRELIKVKDENKFVKFITTLAARTGGEFNANEISSDVGIDNKTVEEWLSILKNTGIIYLLQSYTNNNVSRAIRRPKIYFMDTGLACYLTGYTNREILEKSSYSGAIFETFIVSEIIKSYTNNGIDPRRHLYFYRDSSGKEIDLLVTINNYVYPVEIKKSSNPGNKSIKNFDVVNKFGMNVGSGIVLCLCKDILAIDDNNYYVPIEYV</sequence>
<reference evidence="3" key="1">
    <citation type="submission" date="2020-10" db="EMBL/GenBank/DDBJ databases">
        <authorList>
            <person name="Gilroy R."/>
        </authorList>
    </citation>
    <scope>NUCLEOTIDE SEQUENCE</scope>
    <source>
        <strain evidence="3">CHK195-26880</strain>
    </source>
</reference>
<protein>
    <submittedName>
        <fullName evidence="3">ATP-binding protein</fullName>
    </submittedName>
</protein>
<dbReference type="SUPFAM" id="SSF52980">
    <property type="entry name" value="Restriction endonuclease-like"/>
    <property type="match status" value="1"/>
</dbReference>
<dbReference type="InterPro" id="IPR027417">
    <property type="entry name" value="P-loop_NTPase"/>
</dbReference>